<accession>A0ABW3GZV6</accession>
<evidence type="ECO:0000256" key="1">
    <source>
        <dbReference type="ARBA" id="ARBA00010692"/>
    </source>
</evidence>
<feature type="transmembrane region" description="Helical" evidence="3">
    <location>
        <begin position="71"/>
        <end position="91"/>
    </location>
</feature>
<dbReference type="Pfam" id="PF02632">
    <property type="entry name" value="BioY"/>
    <property type="match status" value="1"/>
</dbReference>
<feature type="transmembrane region" description="Helical" evidence="3">
    <location>
        <begin position="129"/>
        <end position="150"/>
    </location>
</feature>
<keyword evidence="2" id="KW-0813">Transport</keyword>
<dbReference type="EMBL" id="JBHTJF010000034">
    <property type="protein sequence ID" value="MFD0944177.1"/>
    <property type="molecule type" value="Genomic_DNA"/>
</dbReference>
<keyword evidence="2 3" id="KW-0472">Membrane</keyword>
<organism evidence="4 5">
    <name type="scientific">Savagea faecisuis</name>
    <dbReference type="NCBI Taxonomy" id="1274803"/>
    <lineage>
        <taxon>Bacteria</taxon>
        <taxon>Bacillati</taxon>
        <taxon>Bacillota</taxon>
        <taxon>Bacilli</taxon>
        <taxon>Bacillales</taxon>
        <taxon>Caryophanaceae</taxon>
        <taxon>Savagea</taxon>
    </lineage>
</organism>
<proteinExistence type="inferred from homology"/>
<gene>
    <name evidence="4" type="ORF">ACFQ0V_10535</name>
</gene>
<dbReference type="PANTHER" id="PTHR34295">
    <property type="entry name" value="BIOTIN TRANSPORTER BIOY"/>
    <property type="match status" value="1"/>
</dbReference>
<protein>
    <recommendedName>
        <fullName evidence="2">Biotin transporter</fullName>
    </recommendedName>
</protein>
<feature type="transmembrane region" description="Helical" evidence="3">
    <location>
        <begin position="97"/>
        <end position="117"/>
    </location>
</feature>
<keyword evidence="3" id="KW-0812">Transmembrane</keyword>
<dbReference type="Gene3D" id="1.10.1760.20">
    <property type="match status" value="1"/>
</dbReference>
<feature type="transmembrane region" description="Helical" evidence="3">
    <location>
        <begin position="166"/>
        <end position="190"/>
    </location>
</feature>
<comment type="similarity">
    <text evidence="1 2">Belongs to the BioY family.</text>
</comment>
<keyword evidence="3" id="KW-1133">Transmembrane helix</keyword>
<comment type="subcellular location">
    <subcellularLocation>
        <location evidence="2">Cell membrane</location>
        <topology evidence="2">Multi-pass membrane protein</topology>
    </subcellularLocation>
</comment>
<keyword evidence="5" id="KW-1185">Reference proteome</keyword>
<evidence type="ECO:0000313" key="5">
    <source>
        <dbReference type="Proteomes" id="UP001596976"/>
    </source>
</evidence>
<dbReference type="InterPro" id="IPR003784">
    <property type="entry name" value="BioY"/>
</dbReference>
<comment type="caution">
    <text evidence="4">The sequence shown here is derived from an EMBL/GenBank/DDBJ whole genome shotgun (WGS) entry which is preliminary data.</text>
</comment>
<dbReference type="PANTHER" id="PTHR34295:SF1">
    <property type="entry name" value="BIOTIN TRANSPORTER BIOY"/>
    <property type="match status" value="1"/>
</dbReference>
<keyword evidence="2" id="KW-1003">Cell membrane</keyword>
<sequence>MNIIANETNRLNTGQQKLVMMVYAAMFAALMAIGANITTFLPFLVVAGVPITLQTFFAILAGLLLGSRGGVLATTLYMALGLIGAPVLAGFKGGPAQLFSPFFGFVVSFIIVAYVVGKISETYPTKVGFVIAATVGTVINYVFGTTWMYYAWKFWAEAPEVFSYKIAWLALVPPMPKDAVLMVVCGLLGYRIAHIKRR</sequence>
<evidence type="ECO:0000256" key="2">
    <source>
        <dbReference type="PIRNR" id="PIRNR016661"/>
    </source>
</evidence>
<dbReference type="Proteomes" id="UP001596976">
    <property type="component" value="Unassembled WGS sequence"/>
</dbReference>
<dbReference type="PIRSF" id="PIRSF016661">
    <property type="entry name" value="BioY"/>
    <property type="match status" value="1"/>
</dbReference>
<feature type="transmembrane region" description="Helical" evidence="3">
    <location>
        <begin position="43"/>
        <end position="64"/>
    </location>
</feature>
<name>A0ABW3GZV6_9BACL</name>
<evidence type="ECO:0000313" key="4">
    <source>
        <dbReference type="EMBL" id="MFD0944177.1"/>
    </source>
</evidence>
<feature type="transmembrane region" description="Helical" evidence="3">
    <location>
        <begin position="18"/>
        <end position="37"/>
    </location>
</feature>
<reference evidence="5" key="1">
    <citation type="journal article" date="2019" name="Int. J. Syst. Evol. Microbiol.">
        <title>The Global Catalogue of Microorganisms (GCM) 10K type strain sequencing project: providing services to taxonomists for standard genome sequencing and annotation.</title>
        <authorList>
            <consortium name="The Broad Institute Genomics Platform"/>
            <consortium name="The Broad Institute Genome Sequencing Center for Infectious Disease"/>
            <person name="Wu L."/>
            <person name="Ma J."/>
        </authorList>
    </citation>
    <scope>NUCLEOTIDE SEQUENCE [LARGE SCALE GENOMIC DNA]</scope>
    <source>
        <strain evidence="5">CCUG 63563</strain>
    </source>
</reference>
<dbReference type="RefSeq" id="WP_381013153.1">
    <property type="nucleotide sequence ID" value="NZ_JBHTJF010000034.1"/>
</dbReference>
<evidence type="ECO:0000256" key="3">
    <source>
        <dbReference type="SAM" id="Phobius"/>
    </source>
</evidence>